<proteinExistence type="predicted"/>
<dbReference type="EMBL" id="LEKV01011254">
    <property type="protein sequence ID" value="KVE12839.1"/>
    <property type="molecule type" value="Genomic_DNA"/>
</dbReference>
<accession>A0A103DT40</accession>
<dbReference type="Gramene" id="KVE12839">
    <property type="protein sequence ID" value="KVE12839"/>
    <property type="gene ID" value="Ccrd_024059"/>
</dbReference>
<dbReference type="InterPro" id="IPR032675">
    <property type="entry name" value="LRR_dom_sf"/>
</dbReference>
<evidence type="ECO:0000313" key="2">
    <source>
        <dbReference type="EMBL" id="KVE12839.1"/>
    </source>
</evidence>
<organism evidence="2 3">
    <name type="scientific">Cynara cardunculus var. scolymus</name>
    <name type="common">Globe artichoke</name>
    <name type="synonym">Cynara scolymus</name>
    <dbReference type="NCBI Taxonomy" id="59895"/>
    <lineage>
        <taxon>Eukaryota</taxon>
        <taxon>Viridiplantae</taxon>
        <taxon>Streptophyta</taxon>
        <taxon>Embryophyta</taxon>
        <taxon>Tracheophyta</taxon>
        <taxon>Spermatophyta</taxon>
        <taxon>Magnoliopsida</taxon>
        <taxon>eudicotyledons</taxon>
        <taxon>Gunneridae</taxon>
        <taxon>Pentapetalae</taxon>
        <taxon>asterids</taxon>
        <taxon>campanulids</taxon>
        <taxon>Asterales</taxon>
        <taxon>Asteraceae</taxon>
        <taxon>Carduoideae</taxon>
        <taxon>Cardueae</taxon>
        <taxon>Carduinae</taxon>
        <taxon>Cynara</taxon>
    </lineage>
</organism>
<dbReference type="InterPro" id="IPR056845">
    <property type="entry name" value="LRR_Zer-1"/>
</dbReference>
<dbReference type="Pfam" id="PF25013">
    <property type="entry name" value="LRR_Zer-1"/>
    <property type="match status" value="1"/>
</dbReference>
<reference evidence="2 3" key="1">
    <citation type="journal article" date="2016" name="Sci. Rep.">
        <title>The genome sequence of the outbreeding globe artichoke constructed de novo incorporating a phase-aware low-pass sequencing strategy of F1 progeny.</title>
        <authorList>
            <person name="Scaglione D."/>
            <person name="Reyes-Chin-Wo S."/>
            <person name="Acquadro A."/>
            <person name="Froenicke L."/>
            <person name="Portis E."/>
            <person name="Beitel C."/>
            <person name="Tirone M."/>
            <person name="Mauro R."/>
            <person name="Lo Monaco A."/>
            <person name="Mauromicale G."/>
            <person name="Faccioli P."/>
            <person name="Cattivelli L."/>
            <person name="Rieseberg L."/>
            <person name="Michelmore R."/>
            <person name="Lanteri S."/>
        </authorList>
    </citation>
    <scope>NUCLEOTIDE SEQUENCE [LARGE SCALE GENOMIC DNA]</scope>
    <source>
        <strain evidence="2">2C</strain>
    </source>
</reference>
<evidence type="ECO:0000313" key="3">
    <source>
        <dbReference type="Proteomes" id="UP000243975"/>
    </source>
</evidence>
<dbReference type="SUPFAM" id="SSF52058">
    <property type="entry name" value="L domain-like"/>
    <property type="match status" value="1"/>
</dbReference>
<feature type="non-terminal residue" evidence="2">
    <location>
        <position position="1"/>
    </location>
</feature>
<dbReference type="InterPro" id="IPR044974">
    <property type="entry name" value="Disease_R_plants"/>
</dbReference>
<dbReference type="PANTHER" id="PTHR11017:SF585">
    <property type="entry name" value="TIR DOMAIN-CONTAINING PROTEIN"/>
    <property type="match status" value="1"/>
</dbReference>
<comment type="caution">
    <text evidence="2">The sequence shown here is derived from an EMBL/GenBank/DDBJ whole genome shotgun (WGS) entry which is preliminary data.</text>
</comment>
<gene>
    <name evidence="2" type="ORF">Ccrd_024059</name>
</gene>
<dbReference type="Gene3D" id="3.80.10.10">
    <property type="entry name" value="Ribonuclease Inhibitor"/>
    <property type="match status" value="1"/>
</dbReference>
<dbReference type="AlphaFoldDB" id="A0A103DT40"/>
<dbReference type="PANTHER" id="PTHR11017">
    <property type="entry name" value="LEUCINE-RICH REPEAT-CONTAINING PROTEIN"/>
    <property type="match status" value="1"/>
</dbReference>
<evidence type="ECO:0000259" key="1">
    <source>
        <dbReference type="Pfam" id="PF25013"/>
    </source>
</evidence>
<protein>
    <recommendedName>
        <fullName evidence="1">Zer-1-like leucine-rich repeats region domain-containing protein</fullName>
    </recommendedName>
</protein>
<dbReference type="Proteomes" id="UP000243975">
    <property type="component" value="Unassembled WGS sequence"/>
</dbReference>
<dbReference type="GO" id="GO:0006952">
    <property type="term" value="P:defense response"/>
    <property type="evidence" value="ECO:0007669"/>
    <property type="project" value="InterPro"/>
</dbReference>
<feature type="domain" description="Zer-1-like leucine-rich repeats region" evidence="1">
    <location>
        <begin position="145"/>
        <end position="214"/>
    </location>
</feature>
<sequence length="248" mass="29083">MDARFQEINSWLLQPHANFLAICGMGGSGKLTLAQYIRARRMRGLALDIHMLMEKDGFNNELIRKHIKESCFLPYQLQEMDQLELLQINFVQFKQFTRDFAKKLRWLCWVGFNERSMPAHLCMGNMVALDMSYSCLEEFEPPMVLQSLKILNLKSSRYLNRIHNISRLPNLESLILWNCHMLHCVCKTIKDLTSLELLDMRGCERLQSSFLLPCSLVRLFLKDCNFDHYNDSTLSFSDHSFLQYLDLG</sequence>
<name>A0A103DT40_CYNCS</name>
<keyword evidence="3" id="KW-1185">Reference proteome</keyword>